<dbReference type="InterPro" id="IPR013126">
    <property type="entry name" value="Hsp_70_fam"/>
</dbReference>
<sequence>MGRSFARVLFLTRMLIMELLFKLLCILTGEGNGKVQEVLLLDVTPLRLELETAGGRCHDSGSTIPTRKEQVFSTCSDNQPGVLIQVYMKESVLEPSITISLESLSSPESPPPAAPRGVPQINVPFDVDANGTLNVTAEDKTAGLVKDAEKCKAEDEEEGVEAENALENYGYNMRNTISDEKIAGNWTQKIEKAVDENLADVDELEDIYNCKDSWCW</sequence>
<keyword evidence="2" id="KW-0067">ATP-binding</keyword>
<dbReference type="SUPFAM" id="SSF100920">
    <property type="entry name" value="Heat shock protein 70kD (HSP70), peptide-binding domain"/>
    <property type="match status" value="1"/>
</dbReference>
<gene>
    <name evidence="4" type="ORF">SVIM_LOCUS307698</name>
</gene>
<accession>A0A6N2M1S7</accession>
<evidence type="ECO:0000256" key="2">
    <source>
        <dbReference type="ARBA" id="ARBA00022840"/>
    </source>
</evidence>
<proteinExistence type="predicted"/>
<evidence type="ECO:0000256" key="3">
    <source>
        <dbReference type="SAM" id="SignalP"/>
    </source>
</evidence>
<dbReference type="PANTHER" id="PTHR19375">
    <property type="entry name" value="HEAT SHOCK PROTEIN 70KDA"/>
    <property type="match status" value="1"/>
</dbReference>
<feature type="signal peptide" evidence="3">
    <location>
        <begin position="1"/>
        <end position="31"/>
    </location>
</feature>
<feature type="chain" id="PRO_5027011280" evidence="3">
    <location>
        <begin position="32"/>
        <end position="216"/>
    </location>
</feature>
<organism evidence="4">
    <name type="scientific">Salix viminalis</name>
    <name type="common">Common osier</name>
    <name type="synonym">Basket willow</name>
    <dbReference type="NCBI Taxonomy" id="40686"/>
    <lineage>
        <taxon>Eukaryota</taxon>
        <taxon>Viridiplantae</taxon>
        <taxon>Streptophyta</taxon>
        <taxon>Embryophyta</taxon>
        <taxon>Tracheophyta</taxon>
        <taxon>Spermatophyta</taxon>
        <taxon>Magnoliopsida</taxon>
        <taxon>eudicotyledons</taxon>
        <taxon>Gunneridae</taxon>
        <taxon>Pentapetalae</taxon>
        <taxon>rosids</taxon>
        <taxon>fabids</taxon>
        <taxon>Malpighiales</taxon>
        <taxon>Salicaceae</taxon>
        <taxon>Saliceae</taxon>
        <taxon>Salix</taxon>
    </lineage>
</organism>
<protein>
    <submittedName>
        <fullName evidence="4">Uncharacterized protein</fullName>
    </submittedName>
</protein>
<dbReference type="AlphaFoldDB" id="A0A6N2M1S7"/>
<keyword evidence="1" id="KW-0547">Nucleotide-binding</keyword>
<evidence type="ECO:0000256" key="1">
    <source>
        <dbReference type="ARBA" id="ARBA00022741"/>
    </source>
</evidence>
<name>A0A6N2M1S7_SALVM</name>
<reference evidence="4" key="1">
    <citation type="submission" date="2019-03" db="EMBL/GenBank/DDBJ databases">
        <authorList>
            <person name="Mank J."/>
            <person name="Almeida P."/>
        </authorList>
    </citation>
    <scope>NUCLEOTIDE SEQUENCE</scope>
    <source>
        <strain evidence="4">78183</strain>
    </source>
</reference>
<dbReference type="PRINTS" id="PR00301">
    <property type="entry name" value="HEATSHOCK70"/>
</dbReference>
<dbReference type="Gene3D" id="2.60.34.10">
    <property type="entry name" value="Substrate Binding Domain Of DNAk, Chain A, domain 1"/>
    <property type="match status" value="1"/>
</dbReference>
<dbReference type="Pfam" id="PF00012">
    <property type="entry name" value="HSP70"/>
    <property type="match status" value="1"/>
</dbReference>
<dbReference type="Gene3D" id="1.20.1270.10">
    <property type="match status" value="1"/>
</dbReference>
<dbReference type="InterPro" id="IPR029048">
    <property type="entry name" value="HSP70_C_sf"/>
</dbReference>
<dbReference type="GO" id="GO:0140662">
    <property type="term" value="F:ATP-dependent protein folding chaperone"/>
    <property type="evidence" value="ECO:0007669"/>
    <property type="project" value="InterPro"/>
</dbReference>
<evidence type="ECO:0000313" key="4">
    <source>
        <dbReference type="EMBL" id="VFU47716.1"/>
    </source>
</evidence>
<keyword evidence="3" id="KW-0732">Signal</keyword>
<dbReference type="EMBL" id="CAADRP010001674">
    <property type="protein sequence ID" value="VFU47716.1"/>
    <property type="molecule type" value="Genomic_DNA"/>
</dbReference>
<dbReference type="InterPro" id="IPR029047">
    <property type="entry name" value="HSP70_peptide-bd_sf"/>
</dbReference>
<dbReference type="SUPFAM" id="SSF100934">
    <property type="entry name" value="Heat shock protein 70kD (HSP70), C-terminal subdomain"/>
    <property type="match status" value="1"/>
</dbReference>
<dbReference type="GO" id="GO:0005524">
    <property type="term" value="F:ATP binding"/>
    <property type="evidence" value="ECO:0007669"/>
    <property type="project" value="UniProtKB-KW"/>
</dbReference>